<dbReference type="EMBL" id="FUXC01000010">
    <property type="protein sequence ID" value="SJZ95081.1"/>
    <property type="molecule type" value="Genomic_DNA"/>
</dbReference>
<sequence length="93" mass="10275">MEVSELRIRKVTAEGKLKAYVTVTFDGVFVVHNVKIIEGKTGLFIAMPSRRTANGEYKDVAHPISPEFRAALQDKILAEYNAGHVEEAAEGED</sequence>
<dbReference type="InterPro" id="IPR036751">
    <property type="entry name" value="SpoVG_sf"/>
</dbReference>
<dbReference type="GeneID" id="303367960"/>
<accession>A0A1T4PV03</accession>
<dbReference type="Gene3D" id="3.30.1120.40">
    <property type="entry name" value="Stage V sporulation protein G"/>
    <property type="match status" value="1"/>
</dbReference>
<dbReference type="HAMAP" id="MF_00819">
    <property type="entry name" value="SpoVG"/>
    <property type="match status" value="1"/>
</dbReference>
<dbReference type="SUPFAM" id="SSF160537">
    <property type="entry name" value="SpoVG-like"/>
    <property type="match status" value="1"/>
</dbReference>
<comment type="similarity">
    <text evidence="4">Belongs to the SpoVG family.</text>
</comment>
<evidence type="ECO:0000256" key="2">
    <source>
        <dbReference type="ARBA" id="ARBA00023210"/>
    </source>
</evidence>
<dbReference type="AlphaFoldDB" id="A0A1T4PV03"/>
<gene>
    <name evidence="4" type="primary">spoVG</name>
    <name evidence="5" type="ORF">SAMN02745152_01731</name>
</gene>
<dbReference type="OrthoDB" id="9796286at2"/>
<dbReference type="InterPro" id="IPR007170">
    <property type="entry name" value="SpoVG"/>
</dbReference>
<keyword evidence="6" id="KW-1185">Reference proteome</keyword>
<comment type="function">
    <text evidence="4">Could be involved in septation.</text>
</comment>
<keyword evidence="3 4" id="KW-0131">Cell cycle</keyword>
<evidence type="ECO:0000313" key="5">
    <source>
        <dbReference type="EMBL" id="SJZ95081.1"/>
    </source>
</evidence>
<reference evidence="5 6" key="1">
    <citation type="submission" date="2017-02" db="EMBL/GenBank/DDBJ databases">
        <authorList>
            <person name="Peterson S.W."/>
        </authorList>
    </citation>
    <scope>NUCLEOTIDE SEQUENCE [LARGE SCALE GENOMIC DNA]</scope>
    <source>
        <strain evidence="5 6">ATCC BAA-909</strain>
    </source>
</reference>
<evidence type="ECO:0000313" key="6">
    <source>
        <dbReference type="Proteomes" id="UP000190395"/>
    </source>
</evidence>
<dbReference type="NCBIfam" id="NF009749">
    <property type="entry name" value="PRK13259.1"/>
    <property type="match status" value="1"/>
</dbReference>
<protein>
    <recommendedName>
        <fullName evidence="4">Putative septation protein SpoVG</fullName>
    </recommendedName>
</protein>
<keyword evidence="2 4" id="KW-0717">Septation</keyword>
<evidence type="ECO:0000256" key="1">
    <source>
        <dbReference type="ARBA" id="ARBA00022618"/>
    </source>
</evidence>
<dbReference type="PANTHER" id="PTHR38429">
    <property type="entry name" value="SEPTATION PROTEIN SPOVG-RELATED"/>
    <property type="match status" value="1"/>
</dbReference>
<dbReference type="RefSeq" id="WP_078931457.1">
    <property type="nucleotide sequence ID" value="NZ_FUXC01000010.1"/>
</dbReference>
<evidence type="ECO:0000256" key="4">
    <source>
        <dbReference type="HAMAP-Rule" id="MF_00819"/>
    </source>
</evidence>
<proteinExistence type="inferred from homology"/>
<dbReference type="Pfam" id="PF04026">
    <property type="entry name" value="SpoVG"/>
    <property type="match status" value="1"/>
</dbReference>
<keyword evidence="1 4" id="KW-0132">Cell division</keyword>
<evidence type="ECO:0000256" key="3">
    <source>
        <dbReference type="ARBA" id="ARBA00023306"/>
    </source>
</evidence>
<dbReference type="PANTHER" id="PTHR38429:SF1">
    <property type="entry name" value="SEPTATION PROTEIN SPOVG-RELATED"/>
    <property type="match status" value="1"/>
</dbReference>
<organism evidence="5 6">
    <name type="scientific">Treponema berlinense</name>
    <dbReference type="NCBI Taxonomy" id="225004"/>
    <lineage>
        <taxon>Bacteria</taxon>
        <taxon>Pseudomonadati</taxon>
        <taxon>Spirochaetota</taxon>
        <taxon>Spirochaetia</taxon>
        <taxon>Spirochaetales</taxon>
        <taxon>Treponemataceae</taxon>
        <taxon>Treponema</taxon>
    </lineage>
</organism>
<dbReference type="GO" id="GO:0030435">
    <property type="term" value="P:sporulation resulting in formation of a cellular spore"/>
    <property type="evidence" value="ECO:0007669"/>
    <property type="project" value="InterPro"/>
</dbReference>
<dbReference type="GO" id="GO:0000917">
    <property type="term" value="P:division septum assembly"/>
    <property type="evidence" value="ECO:0007669"/>
    <property type="project" value="UniProtKB-KW"/>
</dbReference>
<dbReference type="Proteomes" id="UP000190395">
    <property type="component" value="Unassembled WGS sequence"/>
</dbReference>
<name>A0A1T4PV03_9SPIR</name>